<dbReference type="GO" id="GO:0008422">
    <property type="term" value="F:beta-glucosidase activity"/>
    <property type="evidence" value="ECO:0007669"/>
    <property type="project" value="TreeGrafter"/>
</dbReference>
<evidence type="ECO:0000256" key="2">
    <source>
        <dbReference type="ARBA" id="ARBA00022801"/>
    </source>
</evidence>
<evidence type="ECO:0000313" key="5">
    <source>
        <dbReference type="EMBL" id="QOY60547.1"/>
    </source>
</evidence>
<evidence type="ECO:0000256" key="4">
    <source>
        <dbReference type="RuleBase" id="RU003690"/>
    </source>
</evidence>
<name>A0A7S7M8R7_9ACTN</name>
<protein>
    <submittedName>
        <fullName evidence="5">Glycoside hydrolase family 1 protein</fullName>
    </submittedName>
</protein>
<evidence type="ECO:0000256" key="1">
    <source>
        <dbReference type="ARBA" id="ARBA00010838"/>
    </source>
</evidence>
<dbReference type="InterPro" id="IPR017853">
    <property type="entry name" value="GH"/>
</dbReference>
<dbReference type="AlphaFoldDB" id="A0A7S7M8R7"/>
<dbReference type="InterPro" id="IPR033132">
    <property type="entry name" value="GH_1_N_CS"/>
</dbReference>
<dbReference type="InterPro" id="IPR001360">
    <property type="entry name" value="Glyco_hydro_1"/>
</dbReference>
<dbReference type="GO" id="GO:0005829">
    <property type="term" value="C:cytosol"/>
    <property type="evidence" value="ECO:0007669"/>
    <property type="project" value="TreeGrafter"/>
</dbReference>
<gene>
    <name evidence="5" type="ORF">INP52_09165</name>
</gene>
<reference evidence="5 6" key="1">
    <citation type="submission" date="2020-10" db="EMBL/GenBank/DDBJ databases">
        <title>Olsenella immobilis sp.nov., isolated from the mud in a fermentation cellar used for the production of Chinese strong-flavoured liquor.</title>
        <authorList>
            <person name="Lu L."/>
        </authorList>
    </citation>
    <scope>NUCLEOTIDE SEQUENCE [LARGE SCALE GENOMIC DNA]</scope>
    <source>
        <strain evidence="5 6">LZLJ-2</strain>
    </source>
</reference>
<comment type="similarity">
    <text evidence="1 4">Belongs to the glycosyl hydrolase 1 family.</text>
</comment>
<dbReference type="Pfam" id="PF00232">
    <property type="entry name" value="Glyco_hydro_1"/>
    <property type="match status" value="1"/>
</dbReference>
<dbReference type="Gene3D" id="3.20.20.80">
    <property type="entry name" value="Glycosidases"/>
    <property type="match status" value="1"/>
</dbReference>
<keyword evidence="3" id="KW-0326">Glycosidase</keyword>
<sequence length="472" mass="53507">MRFTSREFEGRPFIWGSANSAYQCEGAWDADGRGLGEWDYFNAQPHMNTNHVDATQTSDFYHRYREDIDLMAQGGQNSVRLSLSWSRIIPQGTGEVNEQGVSFYNDLIDYCVERGVEPNLTLLQYDLPYAMALTGGWSNSATADAFCAYACVCFERFGDRVCLWSTVDEPQYYSYCANFLGIYPPCRHVDIQSYLQWQYNQMLGSAKAIKAFHGGGYEGAIGVIHQDCNVELAPGTRGREGVYAAADFFYNRLILCPALEGRIPPETNAMLEKLGTYLYRVPNEEEIFSDGIVDFLSLNVFCRKYVTDWQGGAMQASGNIKGADSSSVEGQVVAPLFETAYDAGETHNQWGRELLPRVMYSSLMRVKEQYGNPPVVAENGHGSYETPDARGFVEDDGRISVIGEFLDHLEKAKREGANVRGYYYWSTMDLYSWVNGYEKRYGLVRVDFDNGLKRIPKKSWGWYRDLIRQPKS</sequence>
<dbReference type="GO" id="GO:0016052">
    <property type="term" value="P:carbohydrate catabolic process"/>
    <property type="evidence" value="ECO:0007669"/>
    <property type="project" value="TreeGrafter"/>
</dbReference>
<dbReference type="KEGG" id="tio:INP52_09165"/>
<dbReference type="SUPFAM" id="SSF51445">
    <property type="entry name" value="(Trans)glycosidases"/>
    <property type="match status" value="1"/>
</dbReference>
<dbReference type="PROSITE" id="PS00653">
    <property type="entry name" value="GLYCOSYL_HYDROL_F1_2"/>
    <property type="match status" value="1"/>
</dbReference>
<organism evidence="5 6">
    <name type="scientific">Thermophilibacter immobilis</name>
    <dbReference type="NCBI Taxonomy" id="2779519"/>
    <lineage>
        <taxon>Bacteria</taxon>
        <taxon>Bacillati</taxon>
        <taxon>Actinomycetota</taxon>
        <taxon>Coriobacteriia</taxon>
        <taxon>Coriobacteriales</taxon>
        <taxon>Atopobiaceae</taxon>
        <taxon>Thermophilibacter</taxon>
    </lineage>
</organism>
<proteinExistence type="inferred from homology"/>
<dbReference type="RefSeq" id="WP_194371108.1">
    <property type="nucleotide sequence ID" value="NZ_CP063767.1"/>
</dbReference>
<dbReference type="EMBL" id="CP063767">
    <property type="protein sequence ID" value="QOY60547.1"/>
    <property type="molecule type" value="Genomic_DNA"/>
</dbReference>
<dbReference type="PRINTS" id="PR00131">
    <property type="entry name" value="GLHYDRLASE1"/>
</dbReference>
<keyword evidence="6" id="KW-1185">Reference proteome</keyword>
<dbReference type="PANTHER" id="PTHR10353:SF36">
    <property type="entry name" value="LP05116P"/>
    <property type="match status" value="1"/>
</dbReference>
<evidence type="ECO:0000313" key="6">
    <source>
        <dbReference type="Proteomes" id="UP000593735"/>
    </source>
</evidence>
<accession>A0A7S7M8R7</accession>
<dbReference type="Proteomes" id="UP000593735">
    <property type="component" value="Chromosome"/>
</dbReference>
<dbReference type="PANTHER" id="PTHR10353">
    <property type="entry name" value="GLYCOSYL HYDROLASE"/>
    <property type="match status" value="1"/>
</dbReference>
<keyword evidence="2 5" id="KW-0378">Hydrolase</keyword>
<evidence type="ECO:0000256" key="3">
    <source>
        <dbReference type="ARBA" id="ARBA00023295"/>
    </source>
</evidence>